<dbReference type="Pfam" id="PF04091">
    <property type="entry name" value="Sec15_C"/>
    <property type="match status" value="1"/>
</dbReference>
<dbReference type="Gene3D" id="1.10.357.30">
    <property type="entry name" value="Exocyst complex subunit Sec15 C-terminal domain, N-terminal subdomain"/>
    <property type="match status" value="1"/>
</dbReference>
<gene>
    <name evidence="9" type="ORF">RNJ44_04313</name>
</gene>
<feature type="region of interest" description="Disordered" evidence="6">
    <location>
        <begin position="759"/>
        <end position="784"/>
    </location>
</feature>
<dbReference type="Gene3D" id="1.20.58.670">
    <property type="entry name" value="Dsl1p vesicle tethering complex, Tip20p subunit, domain D"/>
    <property type="match status" value="1"/>
</dbReference>
<accession>A0ABR4NUT6</accession>
<dbReference type="Proteomes" id="UP001623330">
    <property type="component" value="Unassembled WGS sequence"/>
</dbReference>
<protein>
    <recommendedName>
        <fullName evidence="5">Exocyst complex component SEC15</fullName>
    </recommendedName>
</protein>
<organism evidence="9 10">
    <name type="scientific">Nakaseomyces bracarensis</name>
    <dbReference type="NCBI Taxonomy" id="273131"/>
    <lineage>
        <taxon>Eukaryota</taxon>
        <taxon>Fungi</taxon>
        <taxon>Dikarya</taxon>
        <taxon>Ascomycota</taxon>
        <taxon>Saccharomycotina</taxon>
        <taxon>Saccharomycetes</taxon>
        <taxon>Saccharomycetales</taxon>
        <taxon>Saccharomycetaceae</taxon>
        <taxon>Nakaseomyces</taxon>
    </lineage>
</organism>
<dbReference type="Pfam" id="PF20651">
    <property type="entry name" value="EXOC6_Sec15_N"/>
    <property type="match status" value="1"/>
</dbReference>
<evidence type="ECO:0000256" key="6">
    <source>
        <dbReference type="SAM" id="MobiDB-lite"/>
    </source>
</evidence>
<keyword evidence="2 5" id="KW-0813">Transport</keyword>
<keyword evidence="4" id="KW-0175">Coiled coil</keyword>
<dbReference type="PANTHER" id="PTHR12702:SF0">
    <property type="entry name" value="EXOCYST COMPLEX COMPONENT 6"/>
    <property type="match status" value="1"/>
</dbReference>
<dbReference type="InterPro" id="IPR042045">
    <property type="entry name" value="EXOC6/Sec15_C_dom1"/>
</dbReference>
<dbReference type="InterPro" id="IPR042044">
    <property type="entry name" value="EXOC6PINT-1/Sec15/Tip20_C_dom2"/>
</dbReference>
<comment type="function">
    <text evidence="5">Component of the exocyst complex involved in the docking of exocytic vesicles with fusion sites on the plasma membrane.</text>
</comment>
<keyword evidence="3 5" id="KW-0268">Exocytosis</keyword>
<comment type="caution">
    <text evidence="9">The sequence shown here is derived from an EMBL/GenBank/DDBJ whole genome shotgun (WGS) entry which is preliminary data.</text>
</comment>
<dbReference type="InterPro" id="IPR048359">
    <property type="entry name" value="EXOC6_Sec15_N"/>
</dbReference>
<evidence type="ECO:0000256" key="5">
    <source>
        <dbReference type="PIRNR" id="PIRNR025007"/>
    </source>
</evidence>
<evidence type="ECO:0000256" key="1">
    <source>
        <dbReference type="ARBA" id="ARBA00007944"/>
    </source>
</evidence>
<dbReference type="InterPro" id="IPR007225">
    <property type="entry name" value="EXOC6/Sec15"/>
</dbReference>
<evidence type="ECO:0000313" key="9">
    <source>
        <dbReference type="EMBL" id="KAL3232397.1"/>
    </source>
</evidence>
<feature type="domain" description="Exocyst complex component EXOC6/Sec15 N-terminal" evidence="8">
    <location>
        <begin position="80"/>
        <end position="255"/>
    </location>
</feature>
<feature type="compositionally biased region" description="Polar residues" evidence="6">
    <location>
        <begin position="759"/>
        <end position="771"/>
    </location>
</feature>
<dbReference type="PANTHER" id="PTHR12702">
    <property type="entry name" value="SEC15"/>
    <property type="match status" value="1"/>
</dbReference>
<evidence type="ECO:0000259" key="7">
    <source>
        <dbReference type="Pfam" id="PF04091"/>
    </source>
</evidence>
<evidence type="ECO:0000313" key="10">
    <source>
        <dbReference type="Proteomes" id="UP001623330"/>
    </source>
</evidence>
<evidence type="ECO:0000256" key="4">
    <source>
        <dbReference type="ARBA" id="ARBA00023054"/>
    </source>
</evidence>
<comment type="similarity">
    <text evidence="1 5">Belongs to the SEC15 family.</text>
</comment>
<dbReference type="InterPro" id="IPR046361">
    <property type="entry name" value="EXOC6/Sec15_C"/>
</dbReference>
<dbReference type="EMBL" id="JBEVYD010000005">
    <property type="protein sequence ID" value="KAL3232397.1"/>
    <property type="molecule type" value="Genomic_DNA"/>
</dbReference>
<evidence type="ECO:0000259" key="8">
    <source>
        <dbReference type="Pfam" id="PF20651"/>
    </source>
</evidence>
<reference evidence="9 10" key="1">
    <citation type="submission" date="2024-05" db="EMBL/GenBank/DDBJ databases">
        <title>Long read based assembly of the Candida bracarensis genome reveals expanded adhesin content.</title>
        <authorList>
            <person name="Marcet-Houben M."/>
            <person name="Ksiezopolska E."/>
            <person name="Gabaldon T."/>
        </authorList>
    </citation>
    <scope>NUCLEOTIDE SEQUENCE [LARGE SCALE GENOMIC DNA]</scope>
    <source>
        <strain evidence="9 10">CBM6</strain>
    </source>
</reference>
<sequence>MDQETKKILSKDFQEVLLETSTATISSVFEQDSKVVAGTKNKDFEILDAKLDLDPRALDKWVPFLRKYTENGNLETIIGELENSIEDNFQGLELQLLQDSQINDKLETSIDEIAQIQSMVELSLSREVDDFQKTLAASTNELIRQKQVFLNDKKTSLKITEAIILINKVLRLLELSNKCQDLITEGNFFKALQNLDSLEKLYLQEFRDYNFKFLKEIYNSIPYLKLVTKDECINLIKNSLNSNLGKNLSTVGETFYTTYEQELLPKWLNTREIMKLKSFKFNSPIEISMRDEESLKKLELEKFFNIDSFHDSIMIFQTLNETPYLISEFTKEYEFKKSKTIQPLSWKSPSGTNSISKTAHDEFKESLSLPFMKEYLLRIVGFLLYDINLNRSTDFIFVDNNYNATNEFWDTLMMRLKPYMKYFMDNILETERDIIEFKDFLGIYICIMENYKLNIDPLYSMMLVLFDKFCKMTVSAFDKDFQVMLSDDDFMPLTINDRGFYEKVVKICWMKDNTNLIEETPDGQFSITLPFSPLYPMTCTMTQKVYAKLTSFISSFYRHNLHSLNGILVNTVDSILNGVVNHRIRDKLETTSREEIAQLLINLDYFIIASKEMSNLMTRDNILENPEVDIRLSSTKHFKESRKYAEDKMIDLIDTKLKDILETVSLDWNAADRRIDPDISIVDLAQFLEMMFATTLVNLPYSVQILLIFREFDSLTRQFMDVLLHETPQYISRESVDNFEVDMKYLESIIPKIFPQTSDKSSAQLGMQTPKTPNPDDDGRSQSNSQIENNIKSLESTFIEIRQSIALLQSTDPNEYLDPQIRSRKYSRLRAEDANILIGKIRPTPTNTPPPDDDSSSMFNMEWNGSENNGANRLAKFFNRR</sequence>
<proteinExistence type="inferred from homology"/>
<name>A0ABR4NUT6_9SACH</name>
<evidence type="ECO:0000256" key="3">
    <source>
        <dbReference type="ARBA" id="ARBA00022483"/>
    </source>
</evidence>
<dbReference type="PIRSF" id="PIRSF025007">
    <property type="entry name" value="Sec15"/>
    <property type="match status" value="1"/>
</dbReference>
<keyword evidence="10" id="KW-1185">Reference proteome</keyword>
<evidence type="ECO:0000256" key="2">
    <source>
        <dbReference type="ARBA" id="ARBA00022448"/>
    </source>
</evidence>
<feature type="domain" description="Exocyst complex subunit EXOC6/Sec15 C-terminal" evidence="7">
    <location>
        <begin position="457"/>
        <end position="840"/>
    </location>
</feature>